<sequence>MNKIKIVFFGYMITCNLLYAIETPLESGAPVSYVFSNLTSTAENTEGYDVKFIITFGGDGVTQTEGYYIRFYADKKSLTPLFTDDFVNRWDHSVMYLNSKFNNSSIDIWRTDFEGRVEFENLNGTVSITSVKMILDDDNGGFWTQTMTVPEHMKFSTTNGTPYEWLANLGYSANWEAADIADFDNDGFLNWQEYASDTDATDNSDFLKSLISGGNINFDSSSSCRYGIKYCDNLQSGTWNLLTNNISGDGTVMSVTPSHSNPNRYFRITSERKP</sequence>
<dbReference type="RefSeq" id="WP_136062472.1">
    <property type="nucleotide sequence ID" value="NZ_CAAHFH010000002.1"/>
</dbReference>
<name>A0A6C2ULJ2_9BACT</name>
<gene>
    <name evidence="2" type="ORF">SCARR_03047</name>
</gene>
<reference evidence="2 3" key="1">
    <citation type="submission" date="2019-04" db="EMBL/GenBank/DDBJ databases">
        <authorList>
            <person name="Van Vliet M D."/>
        </authorList>
    </citation>
    <scope>NUCLEOTIDE SEQUENCE [LARGE SCALE GENOMIC DNA]</scope>
    <source>
        <strain evidence="2 3">F21</strain>
    </source>
</reference>
<dbReference type="EMBL" id="CAAHFH010000002">
    <property type="protein sequence ID" value="VGO20978.1"/>
    <property type="molecule type" value="Genomic_DNA"/>
</dbReference>
<organism evidence="2 3">
    <name type="scientific">Pontiella sulfatireligans</name>
    <dbReference type="NCBI Taxonomy" id="2750658"/>
    <lineage>
        <taxon>Bacteria</taxon>
        <taxon>Pseudomonadati</taxon>
        <taxon>Kiritimatiellota</taxon>
        <taxon>Kiritimatiellia</taxon>
        <taxon>Kiritimatiellales</taxon>
        <taxon>Pontiellaceae</taxon>
        <taxon>Pontiella</taxon>
    </lineage>
</organism>
<evidence type="ECO:0000313" key="3">
    <source>
        <dbReference type="Proteomes" id="UP000346198"/>
    </source>
</evidence>
<proteinExistence type="predicted"/>
<accession>A0A6C2ULJ2</accession>
<keyword evidence="3" id="KW-1185">Reference proteome</keyword>
<dbReference type="AlphaFoldDB" id="A0A6C2ULJ2"/>
<keyword evidence="1" id="KW-0732">Signal</keyword>
<dbReference type="Proteomes" id="UP000346198">
    <property type="component" value="Unassembled WGS sequence"/>
</dbReference>
<feature type="signal peptide" evidence="1">
    <location>
        <begin position="1"/>
        <end position="20"/>
    </location>
</feature>
<dbReference type="PROSITE" id="PS00018">
    <property type="entry name" value="EF_HAND_1"/>
    <property type="match status" value="1"/>
</dbReference>
<evidence type="ECO:0000256" key="1">
    <source>
        <dbReference type="SAM" id="SignalP"/>
    </source>
</evidence>
<protein>
    <recommendedName>
        <fullName evidence="4">EF-hand domain-containing protein</fullName>
    </recommendedName>
</protein>
<feature type="chain" id="PRO_5025459887" description="EF-hand domain-containing protein" evidence="1">
    <location>
        <begin position="21"/>
        <end position="274"/>
    </location>
</feature>
<evidence type="ECO:0008006" key="4">
    <source>
        <dbReference type="Google" id="ProtNLM"/>
    </source>
</evidence>
<dbReference type="InterPro" id="IPR018247">
    <property type="entry name" value="EF_Hand_1_Ca_BS"/>
</dbReference>
<evidence type="ECO:0000313" key="2">
    <source>
        <dbReference type="EMBL" id="VGO20978.1"/>
    </source>
</evidence>